<evidence type="ECO:0000256" key="1">
    <source>
        <dbReference type="ARBA" id="ARBA00004300"/>
    </source>
</evidence>
<feature type="compositionally biased region" description="Low complexity" evidence="7">
    <location>
        <begin position="53"/>
        <end position="69"/>
    </location>
</feature>
<feature type="region of interest" description="Disordered" evidence="7">
    <location>
        <begin position="52"/>
        <end position="73"/>
    </location>
</feature>
<dbReference type="Pfam" id="PF07986">
    <property type="entry name" value="TBCC"/>
    <property type="match status" value="1"/>
</dbReference>
<evidence type="ECO:0000256" key="4">
    <source>
        <dbReference type="ARBA" id="ARBA00017559"/>
    </source>
</evidence>
<evidence type="ECO:0000256" key="5">
    <source>
        <dbReference type="ARBA" id="ARBA00022490"/>
    </source>
</evidence>
<dbReference type="InterPro" id="IPR012945">
    <property type="entry name" value="Tubulin-bd_cofactor_C_dom"/>
</dbReference>
<evidence type="ECO:0000256" key="2">
    <source>
        <dbReference type="ARBA" id="ARBA00004647"/>
    </source>
</evidence>
<protein>
    <recommendedName>
        <fullName evidence="4">TBCC domain-containing protein 1</fullName>
    </recommendedName>
</protein>
<reference evidence="9" key="1">
    <citation type="submission" date="2007-06" db="EMBL/GenBank/DDBJ databases">
        <title>Full length cDNA sequences from Sitka Spruce (Picea sitchensis).</title>
        <authorList>
            <person name="Ralph S.G."/>
            <person name="Chun H.E."/>
            <person name="Liao N."/>
            <person name="Ali J."/>
            <person name="Reid K."/>
            <person name="Kolosova N."/>
            <person name="Cooper N."/>
            <person name="Cullis C."/>
            <person name="Jancsik S."/>
            <person name="Moore R."/>
            <person name="Mayo M."/>
            <person name="Wagner S."/>
            <person name="Holt R.A."/>
            <person name="Jones S.J.M."/>
            <person name="Marra M.A."/>
            <person name="Ritland C.E."/>
            <person name="Ritland K."/>
            <person name="Bohlmann J."/>
        </authorList>
    </citation>
    <scope>NUCLEOTIDE SEQUENCE</scope>
    <source>
        <tissue evidence="9">Green portion of the leader tissue</tissue>
    </source>
</reference>
<dbReference type="AlphaFoldDB" id="B8LKK2"/>
<keyword evidence="5" id="KW-0963">Cytoplasm</keyword>
<dbReference type="InterPro" id="IPR016098">
    <property type="entry name" value="CAP/MinC_C"/>
</dbReference>
<dbReference type="Gene3D" id="2.160.20.70">
    <property type="match status" value="1"/>
</dbReference>
<evidence type="ECO:0000259" key="8">
    <source>
        <dbReference type="PROSITE" id="PS51329"/>
    </source>
</evidence>
<comment type="similarity">
    <text evidence="3">Belongs to the TBCC family.</text>
</comment>
<feature type="domain" description="C-CAP/cofactor C-like" evidence="8">
    <location>
        <begin position="330"/>
        <end position="470"/>
    </location>
</feature>
<keyword evidence="6" id="KW-0206">Cytoskeleton</keyword>
<dbReference type="InterPro" id="IPR017901">
    <property type="entry name" value="C-CAP_CF_C-like"/>
</dbReference>
<proteinExistence type="evidence at transcript level"/>
<comment type="subcellular location">
    <subcellularLocation>
        <location evidence="1">Cytoplasm</location>
        <location evidence="1">Cytoskeleton</location>
        <location evidence="1">Microtubule organizing center</location>
        <location evidence="1">Centrosome</location>
    </subcellularLocation>
    <subcellularLocation>
        <location evidence="2">Cytoplasm</location>
        <location evidence="2">Cytoskeleton</location>
        <location evidence="2">Spindle pole</location>
    </subcellularLocation>
</comment>
<evidence type="ECO:0000256" key="7">
    <source>
        <dbReference type="SAM" id="MobiDB-lite"/>
    </source>
</evidence>
<accession>B8LKK2</accession>
<feature type="region of interest" description="Disordered" evidence="7">
    <location>
        <begin position="299"/>
        <end position="332"/>
    </location>
</feature>
<feature type="compositionally biased region" description="Low complexity" evidence="7">
    <location>
        <begin position="317"/>
        <end position="326"/>
    </location>
</feature>
<dbReference type="InterPro" id="IPR036223">
    <property type="entry name" value="CAP_C_sf"/>
</dbReference>
<dbReference type="PANTHER" id="PTHR16052:SF0">
    <property type="entry name" value="TBCC DOMAIN-CONTAINING PROTEIN 1"/>
    <property type="match status" value="1"/>
</dbReference>
<sequence length="609" mass="67392">MTENEVPLFLHLRREPFEYGLLPLPHLMFTDGTSTLKSVREKLLQNSFTYTVNNNNHNSNNDDNNNDNNGEVSRSFSRRVNATGIAESLQLSEDHARVVIDTLAAVLPEYGRGGGAADPLVHASYVDVDSIGADVYDLILFLLIQTYKKLVPRPHKDAASVADVWPSTSAFDGIFATLSPLQLMRSGRRFMPSQADEEAHQLHYVQKNLPNILGLLAEPSDNESADMQVLSSESFEHLGLLLHVRERGTEDRSLSQVAPFFANSDPDMPAVPVPVPQVLDWILEHICAAPDHPLERVLGGENGSSTVGDLDITKNDSYTSSSGSQSGAFPNGYNQQQKDAHLKLTFVEGVTKASVVKQPVDIEGSSVKVLNCHDSVIYILAPLNYATVNGCSDATILLGAVGKAVRVEHCERVNVIVPTMHICIANCRECNFYLGVNKQPIISGNNHILQVAPYNTFYPDLEMHLAQVGVDPTVNMWDKPLALGMVDPHDSLSHPAGVSDVQAESAAVLHPDQFLNFVIPKWFEVESKFQQTKDNPFILPNPYMAAQQQKYTSLEDMRASLRNTQLDDTKKRELASAIHGHFKDWLYASGNIRQLYCLQSNELDSREID</sequence>
<evidence type="ECO:0000313" key="9">
    <source>
        <dbReference type="EMBL" id="ABR16182.1"/>
    </source>
</evidence>
<evidence type="ECO:0000256" key="6">
    <source>
        <dbReference type="ARBA" id="ARBA00023212"/>
    </source>
</evidence>
<dbReference type="SUPFAM" id="SSF69340">
    <property type="entry name" value="C-terminal domain of adenylylcyclase associated protein"/>
    <property type="match status" value="1"/>
</dbReference>
<dbReference type="PANTHER" id="PTHR16052">
    <property type="entry name" value="TBCC DOMAIN-CONTAINING PROTEIN 1"/>
    <property type="match status" value="1"/>
</dbReference>
<dbReference type="InterPro" id="IPR006599">
    <property type="entry name" value="CARP_motif"/>
</dbReference>
<dbReference type="InterPro" id="IPR039589">
    <property type="entry name" value="TBCC1"/>
</dbReference>
<evidence type="ECO:0000256" key="3">
    <source>
        <dbReference type="ARBA" id="ARBA00008848"/>
    </source>
</evidence>
<dbReference type="PROSITE" id="PS51329">
    <property type="entry name" value="C_CAP_COFACTOR_C"/>
    <property type="match status" value="1"/>
</dbReference>
<name>B8LKK2_PICSI</name>
<dbReference type="EMBL" id="EF676269">
    <property type="protein sequence ID" value="ABR16182.1"/>
    <property type="molecule type" value="mRNA"/>
</dbReference>
<dbReference type="GO" id="GO:0000922">
    <property type="term" value="C:spindle pole"/>
    <property type="evidence" value="ECO:0007669"/>
    <property type="project" value="UniProtKB-SubCell"/>
</dbReference>
<dbReference type="SMART" id="SM00673">
    <property type="entry name" value="CARP"/>
    <property type="match status" value="2"/>
</dbReference>
<organism evidence="9">
    <name type="scientific">Picea sitchensis</name>
    <name type="common">Sitka spruce</name>
    <name type="synonym">Pinus sitchensis</name>
    <dbReference type="NCBI Taxonomy" id="3332"/>
    <lineage>
        <taxon>Eukaryota</taxon>
        <taxon>Viridiplantae</taxon>
        <taxon>Streptophyta</taxon>
        <taxon>Embryophyta</taxon>
        <taxon>Tracheophyta</taxon>
        <taxon>Spermatophyta</taxon>
        <taxon>Pinopsida</taxon>
        <taxon>Pinidae</taxon>
        <taxon>Conifers I</taxon>
        <taxon>Pinales</taxon>
        <taxon>Pinaceae</taxon>
        <taxon>Picea</taxon>
    </lineage>
</organism>